<organism evidence="3 4">
    <name type="scientific">Triparma columacea</name>
    <dbReference type="NCBI Taxonomy" id="722753"/>
    <lineage>
        <taxon>Eukaryota</taxon>
        <taxon>Sar</taxon>
        <taxon>Stramenopiles</taxon>
        <taxon>Ochrophyta</taxon>
        <taxon>Bolidophyceae</taxon>
        <taxon>Parmales</taxon>
        <taxon>Triparmaceae</taxon>
        <taxon>Triparma</taxon>
    </lineage>
</organism>
<feature type="domain" description="HTH CENPB-type" evidence="2">
    <location>
        <begin position="210"/>
        <end position="283"/>
    </location>
</feature>
<dbReference type="Pfam" id="PF03184">
    <property type="entry name" value="DDE_1"/>
    <property type="match status" value="1"/>
</dbReference>
<dbReference type="InterPro" id="IPR004875">
    <property type="entry name" value="DDE_SF_endonuclease_dom"/>
</dbReference>
<gene>
    <name evidence="3" type="ORF">TrCOL_g12979</name>
</gene>
<dbReference type="EMBL" id="BRYA01000261">
    <property type="protein sequence ID" value="GMI45716.1"/>
    <property type="molecule type" value="Genomic_DNA"/>
</dbReference>
<protein>
    <recommendedName>
        <fullName evidence="2">HTH CENPB-type domain-containing protein</fullName>
    </recommendedName>
</protein>
<accession>A0A9W7LDG7</accession>
<dbReference type="PROSITE" id="PS51253">
    <property type="entry name" value="HTH_CENPB"/>
    <property type="match status" value="1"/>
</dbReference>
<evidence type="ECO:0000256" key="1">
    <source>
        <dbReference type="ARBA" id="ARBA00023125"/>
    </source>
</evidence>
<proteinExistence type="predicted"/>
<dbReference type="OrthoDB" id="5983378at2759"/>
<keyword evidence="4" id="KW-1185">Reference proteome</keyword>
<evidence type="ECO:0000259" key="2">
    <source>
        <dbReference type="PROSITE" id="PS51253"/>
    </source>
</evidence>
<evidence type="ECO:0000313" key="3">
    <source>
        <dbReference type="EMBL" id="GMI45716.1"/>
    </source>
</evidence>
<comment type="caution">
    <text evidence="3">The sequence shown here is derived from an EMBL/GenBank/DDBJ whole genome shotgun (WGS) entry which is preliminary data.</text>
</comment>
<dbReference type="AlphaFoldDB" id="A0A9W7LDG7"/>
<keyword evidence="1" id="KW-0238">DNA-binding</keyword>
<sequence length="793" mass="90741">MGRKPISVTASTTHFCKGKCGDESCKKFFKNKQALSKHKTDKKKAIANAEAHMLAAEVSPANISNFFNFDSTIEKIRGFGKHRFHEETKPAVKPLFPSSAQQSERLLKRVRSQEKVPTRLPNGKIGAYKIGKRAYNDRGGNKYRARRFSMLQKNAFCLRYLLQEEEEQQGMRNYCKNMPFEHTQLCKWLIARRDNKWEEKCTKELAKQLKNRVRNNGMFPDEEAILHEEIKNMNKAGKQVTPRFMMRRMKQLVGNERMTTRNFTAGTAWLYRFCKRKQLRKRCATAKRKHTPDQIAEAGQKFMSALVQVLNERPARNAPVKDDKYGYYPLRVRYASDQVPLPLVVDQKVTYTGERGASVQIKSPGSGLEKRQCTIQMTMRAEGAQPPIAVIFRRKERSAKLMSAVEKAALEATGVEVYWQKNAWADTEMLTDDKLGWIQNSWKPILDRHHKLPNGEYEPTLHFLDNLGSQISEAFRTEMEKLNTTLMFYPANHTDNFAPPDSGTGRGTKLYFGKALDEWLEDDANFLCWSSGKSFTAPEKRILIAQLLVIAWERQQEEAAKNANKSVNKVFLRYFERTGCAITVDGSEDHLISLEKLKHYKGTDKKWTFNRDAVDSLTIREHRQATQGEPEKAADVGAAAQPGQGGLLDLLHDDTEGEINAEDEFRLLCDERDYTLSDDDVQDGSLIIGKWGSDAENGGGGWYVGKVRMTGKKWKKDIQTARNQGQTNPRVVYWDDGYETIWDRTKPITREDFNKEMSATTEADSQAPVFSWFVAQEAEAQSDTDDDMEMDEE</sequence>
<dbReference type="Proteomes" id="UP001165065">
    <property type="component" value="Unassembled WGS sequence"/>
</dbReference>
<evidence type="ECO:0000313" key="4">
    <source>
        <dbReference type="Proteomes" id="UP001165065"/>
    </source>
</evidence>
<dbReference type="GO" id="GO:0003677">
    <property type="term" value="F:DNA binding"/>
    <property type="evidence" value="ECO:0007669"/>
    <property type="project" value="UniProtKB-KW"/>
</dbReference>
<dbReference type="Pfam" id="PF03221">
    <property type="entry name" value="HTH_Tnp_Tc5"/>
    <property type="match status" value="1"/>
</dbReference>
<dbReference type="InterPro" id="IPR006600">
    <property type="entry name" value="HTH_CenpB_DNA-bd_dom"/>
</dbReference>
<reference evidence="4" key="1">
    <citation type="journal article" date="2023" name="Commun. Biol.">
        <title>Genome analysis of Parmales, the sister group of diatoms, reveals the evolutionary specialization of diatoms from phago-mixotrophs to photoautotrophs.</title>
        <authorList>
            <person name="Ban H."/>
            <person name="Sato S."/>
            <person name="Yoshikawa S."/>
            <person name="Yamada K."/>
            <person name="Nakamura Y."/>
            <person name="Ichinomiya M."/>
            <person name="Sato N."/>
            <person name="Blanc-Mathieu R."/>
            <person name="Endo H."/>
            <person name="Kuwata A."/>
            <person name="Ogata H."/>
        </authorList>
    </citation>
    <scope>NUCLEOTIDE SEQUENCE [LARGE SCALE GENOMIC DNA]</scope>
</reference>
<name>A0A9W7LDG7_9STRA</name>